<evidence type="ECO:0000256" key="1">
    <source>
        <dbReference type="SAM" id="Phobius"/>
    </source>
</evidence>
<name>A0ABN1UE07_9ACTN</name>
<keyword evidence="1" id="KW-0472">Membrane</keyword>
<comment type="caution">
    <text evidence="2">The sequence shown here is derived from an EMBL/GenBank/DDBJ whole genome shotgun (WGS) entry which is preliminary data.</text>
</comment>
<reference evidence="2 3" key="1">
    <citation type="journal article" date="2019" name="Int. J. Syst. Evol. Microbiol.">
        <title>The Global Catalogue of Microorganisms (GCM) 10K type strain sequencing project: providing services to taxonomists for standard genome sequencing and annotation.</title>
        <authorList>
            <consortium name="The Broad Institute Genomics Platform"/>
            <consortium name="The Broad Institute Genome Sequencing Center for Infectious Disease"/>
            <person name="Wu L."/>
            <person name="Ma J."/>
        </authorList>
    </citation>
    <scope>NUCLEOTIDE SEQUENCE [LARGE SCALE GENOMIC DNA]</scope>
    <source>
        <strain evidence="2 3">JCM 11813</strain>
    </source>
</reference>
<keyword evidence="3" id="KW-1185">Reference proteome</keyword>
<evidence type="ECO:0000313" key="2">
    <source>
        <dbReference type="EMBL" id="GAA1145488.1"/>
    </source>
</evidence>
<dbReference type="RefSeq" id="WP_343907962.1">
    <property type="nucleotide sequence ID" value="NZ_BAAAJE010000012.1"/>
</dbReference>
<feature type="transmembrane region" description="Helical" evidence="1">
    <location>
        <begin position="20"/>
        <end position="40"/>
    </location>
</feature>
<keyword evidence="1" id="KW-0812">Transmembrane</keyword>
<organism evidence="2 3">
    <name type="scientific">Nocardioides aquiterrae</name>
    <dbReference type="NCBI Taxonomy" id="203799"/>
    <lineage>
        <taxon>Bacteria</taxon>
        <taxon>Bacillati</taxon>
        <taxon>Actinomycetota</taxon>
        <taxon>Actinomycetes</taxon>
        <taxon>Propionibacteriales</taxon>
        <taxon>Nocardioidaceae</taxon>
        <taxon>Nocardioides</taxon>
    </lineage>
</organism>
<dbReference type="Proteomes" id="UP001499979">
    <property type="component" value="Unassembled WGS sequence"/>
</dbReference>
<gene>
    <name evidence="2" type="ORF">GCM10009606_25720</name>
</gene>
<dbReference type="EMBL" id="BAAAJE010000012">
    <property type="protein sequence ID" value="GAA1145488.1"/>
    <property type="molecule type" value="Genomic_DNA"/>
</dbReference>
<accession>A0ABN1UE07</accession>
<proteinExistence type="predicted"/>
<evidence type="ECO:0000313" key="3">
    <source>
        <dbReference type="Proteomes" id="UP001499979"/>
    </source>
</evidence>
<protein>
    <submittedName>
        <fullName evidence="2">Uncharacterized protein</fullName>
    </submittedName>
</protein>
<sequence>MASSGRRLTPAEKRRRRQLVETAAVAIAVLVALYLSYLAMQK</sequence>
<keyword evidence="1" id="KW-1133">Transmembrane helix</keyword>